<dbReference type="Pfam" id="PF13349">
    <property type="entry name" value="DUF4097"/>
    <property type="match status" value="1"/>
</dbReference>
<dbReference type="Proteomes" id="UP001575652">
    <property type="component" value="Unassembled WGS sequence"/>
</dbReference>
<keyword evidence="3" id="KW-1185">Reference proteome</keyword>
<evidence type="ECO:0000313" key="3">
    <source>
        <dbReference type="Proteomes" id="UP001575652"/>
    </source>
</evidence>
<reference evidence="2 3" key="1">
    <citation type="submission" date="2024-09" db="EMBL/GenBank/DDBJ databases">
        <authorList>
            <person name="Salinas-Garcia M.A."/>
            <person name="Prieme A."/>
        </authorList>
    </citation>
    <scope>NUCLEOTIDE SEQUENCE [LARGE SCALE GENOMIC DNA]</scope>
    <source>
        <strain evidence="2 3">DSM 21081</strain>
    </source>
</reference>
<protein>
    <submittedName>
        <fullName evidence="2">DUF4097 domain-containing protein</fullName>
    </submittedName>
</protein>
<dbReference type="EMBL" id="JBHDLJ010000001">
    <property type="protein sequence ID" value="MFB0833262.1"/>
    <property type="molecule type" value="Genomic_DNA"/>
</dbReference>
<sequence>MESLPNGDAEQRDWKVTAPRTIDLDGVRELVVDSTAGRIDVLGRAGDIARIEVVEVRGDPLAVELRDGILTLTHRTSAARFLERLLTGGQVPPGKAKERCVASIAVPARTRVTVKTAVGETLVAGIDAEVSARTVTGPLLVDGTSGRLSVHTVSGEAIVRGHRGRLAAESVSGDITASGDLSDVIAESVSGSIHLDLHGRPETVSATTVSGAVRIRVPEGVGIQLAARTASGSVALNEQSFRGIGTDVRVSEGPADPSVAIRTEGVSGRVAVFHAAPSETSGAGR</sequence>
<proteinExistence type="predicted"/>
<accession>A0ABV4UID6</accession>
<evidence type="ECO:0000313" key="2">
    <source>
        <dbReference type="EMBL" id="MFB0833262.1"/>
    </source>
</evidence>
<organism evidence="2 3">
    <name type="scientific">Arthrobacter halodurans</name>
    <dbReference type="NCBI Taxonomy" id="516699"/>
    <lineage>
        <taxon>Bacteria</taxon>
        <taxon>Bacillati</taxon>
        <taxon>Actinomycetota</taxon>
        <taxon>Actinomycetes</taxon>
        <taxon>Micrococcales</taxon>
        <taxon>Micrococcaceae</taxon>
        <taxon>Arthrobacter</taxon>
    </lineage>
</organism>
<dbReference type="RefSeq" id="WP_373970423.1">
    <property type="nucleotide sequence ID" value="NZ_JBHDLJ010000001.1"/>
</dbReference>
<dbReference type="InterPro" id="IPR025164">
    <property type="entry name" value="Toastrack_DUF4097"/>
</dbReference>
<comment type="caution">
    <text evidence="2">The sequence shown here is derived from an EMBL/GenBank/DDBJ whole genome shotgun (WGS) entry which is preliminary data.</text>
</comment>
<name>A0ABV4UID6_9MICC</name>
<gene>
    <name evidence="2" type="ORF">ACETWP_01565</name>
</gene>
<feature type="domain" description="DUF4097" evidence="1">
    <location>
        <begin position="118"/>
        <end position="239"/>
    </location>
</feature>
<evidence type="ECO:0000259" key="1">
    <source>
        <dbReference type="Pfam" id="PF13349"/>
    </source>
</evidence>